<proteinExistence type="predicted"/>
<feature type="transmembrane region" description="Helical" evidence="2">
    <location>
        <begin position="35"/>
        <end position="57"/>
    </location>
</feature>
<dbReference type="STRING" id="595528.A0A0D2WKZ7"/>
<sequence length="534" mass="59449">MSRPLGALVNNTEHDEDTKRPLLGGARRAGSRLRCFALGAVALQAALVITTLIVVLLNYHKLQNLSLNGDSNPAGYKDPRRCSTVIVGGGIGGLYMADQLARSGKEPSVCLVEREAWLGGRILDKVFSQVPTAVAGMGAWRFNENHANVKALADRFSVPYELWNFAAENKMEARGIFTNSTDYLRKMAFPVFAAHPMLGNMSDSDLWSYVTSPTLIQNASVYPDFGSYLRDKLSPEGWQYLQSVRAYEGDLFEVDADSYVEFSQLEDQDGPNQYRPLEGMSALVRALTASCDSAGVRIYLNEPARSIGRTEKHTFIVQTDMYYIETDKLVINLPPLALAKVEGSIVEQITQQLAYQSILPEVAMKGVALYAEAWWEKLPEGVAIVDLQRYVTHSECLTTTLPYTGRGPNGEAVLHTIYADGPCGTHWQRIVYESKSSLDAAVKRQLSYIFPGAQVPDSMASEYALWDEGAWHFQKPLTGFNLTNIEDWASQPIDNLPVYLVGEAYNRRRTWSEGALRSAKDVLARRWNITSEYN</sequence>
<dbReference type="Pfam" id="PF01593">
    <property type="entry name" value="Amino_oxidase"/>
    <property type="match status" value="1"/>
</dbReference>
<dbReference type="OMA" id="FNENHAN"/>
<evidence type="ECO:0000259" key="3">
    <source>
        <dbReference type="Pfam" id="PF01593"/>
    </source>
</evidence>
<keyword evidence="2" id="KW-0812">Transmembrane</keyword>
<evidence type="ECO:0000256" key="2">
    <source>
        <dbReference type="SAM" id="Phobius"/>
    </source>
</evidence>
<keyword evidence="2" id="KW-1133">Transmembrane helix</keyword>
<feature type="domain" description="Amine oxidase" evidence="3">
    <location>
        <begin position="91"/>
        <end position="520"/>
    </location>
</feature>
<gene>
    <name evidence="4" type="ORF">CAOG_002274</name>
</gene>
<organism evidence="4 5">
    <name type="scientific">Capsaspora owczarzaki (strain ATCC 30864)</name>
    <dbReference type="NCBI Taxonomy" id="595528"/>
    <lineage>
        <taxon>Eukaryota</taxon>
        <taxon>Filasterea</taxon>
        <taxon>Capsaspora</taxon>
    </lineage>
</organism>
<dbReference type="RefSeq" id="XP_004349024.1">
    <property type="nucleotide sequence ID" value="XM_004348974.2"/>
</dbReference>
<dbReference type="OrthoDB" id="5973152at2759"/>
<dbReference type="GO" id="GO:0016491">
    <property type="term" value="F:oxidoreductase activity"/>
    <property type="evidence" value="ECO:0007669"/>
    <property type="project" value="InterPro"/>
</dbReference>
<dbReference type="AlphaFoldDB" id="A0A0D2WKZ7"/>
<accession>A0A0D2WKZ7</accession>
<feature type="region of interest" description="Disordered" evidence="1">
    <location>
        <begin position="1"/>
        <end position="20"/>
    </location>
</feature>
<reference evidence="5" key="1">
    <citation type="submission" date="2011-02" db="EMBL/GenBank/DDBJ databases">
        <title>The Genome Sequence of Capsaspora owczarzaki ATCC 30864.</title>
        <authorList>
            <person name="Russ C."/>
            <person name="Cuomo C."/>
            <person name="Burger G."/>
            <person name="Gray M.W."/>
            <person name="Holland P.W.H."/>
            <person name="King N."/>
            <person name="Lang F.B.F."/>
            <person name="Roger A.J."/>
            <person name="Ruiz-Trillo I."/>
            <person name="Young S.K."/>
            <person name="Zeng Q."/>
            <person name="Gargeya S."/>
            <person name="Alvarado L."/>
            <person name="Berlin A."/>
            <person name="Chapman S.B."/>
            <person name="Chen Z."/>
            <person name="Freedman E."/>
            <person name="Gellesch M."/>
            <person name="Goldberg J."/>
            <person name="Griggs A."/>
            <person name="Gujja S."/>
            <person name="Heilman E."/>
            <person name="Heiman D."/>
            <person name="Howarth C."/>
            <person name="Mehta T."/>
            <person name="Neiman D."/>
            <person name="Pearson M."/>
            <person name="Roberts A."/>
            <person name="Saif S."/>
            <person name="Shea T."/>
            <person name="Shenoy N."/>
            <person name="Sisk P."/>
            <person name="Stolte C."/>
            <person name="Sykes S."/>
            <person name="White J."/>
            <person name="Yandava C."/>
            <person name="Haas B."/>
            <person name="Nusbaum C."/>
            <person name="Birren B."/>
        </authorList>
    </citation>
    <scope>NUCLEOTIDE SEQUENCE</scope>
    <source>
        <strain evidence="5">ATCC 30864</strain>
    </source>
</reference>
<dbReference type="Gene3D" id="3.50.50.60">
    <property type="entry name" value="FAD/NAD(P)-binding domain"/>
    <property type="match status" value="1"/>
</dbReference>
<evidence type="ECO:0000313" key="5">
    <source>
        <dbReference type="Proteomes" id="UP000008743"/>
    </source>
</evidence>
<keyword evidence="2" id="KW-0472">Membrane</keyword>
<dbReference type="PANTHER" id="PTHR10742:SF410">
    <property type="entry name" value="LYSINE-SPECIFIC HISTONE DEMETHYLASE 2"/>
    <property type="match status" value="1"/>
</dbReference>
<dbReference type="InterPro" id="IPR002937">
    <property type="entry name" value="Amino_oxidase"/>
</dbReference>
<dbReference type="Proteomes" id="UP000008743">
    <property type="component" value="Unassembled WGS sequence"/>
</dbReference>
<evidence type="ECO:0000256" key="1">
    <source>
        <dbReference type="SAM" id="MobiDB-lite"/>
    </source>
</evidence>
<dbReference type="PhylomeDB" id="A0A0D2WKZ7"/>
<dbReference type="PANTHER" id="PTHR10742">
    <property type="entry name" value="FLAVIN MONOAMINE OXIDASE"/>
    <property type="match status" value="1"/>
</dbReference>
<dbReference type="SUPFAM" id="SSF51905">
    <property type="entry name" value="FAD/NAD(P)-binding domain"/>
    <property type="match status" value="1"/>
</dbReference>
<name>A0A0D2WKZ7_CAPO3</name>
<dbReference type="EMBL" id="KE346362">
    <property type="protein sequence ID" value="KJE91085.1"/>
    <property type="molecule type" value="Genomic_DNA"/>
</dbReference>
<dbReference type="InParanoid" id="A0A0D2WKZ7"/>
<dbReference type="InterPro" id="IPR036188">
    <property type="entry name" value="FAD/NAD-bd_sf"/>
</dbReference>
<keyword evidence="5" id="KW-1185">Reference proteome</keyword>
<evidence type="ECO:0000313" key="4">
    <source>
        <dbReference type="EMBL" id="KJE91085.1"/>
    </source>
</evidence>
<dbReference type="InterPro" id="IPR050281">
    <property type="entry name" value="Flavin_monoamine_oxidase"/>
</dbReference>
<protein>
    <recommendedName>
        <fullName evidence="3">Amine oxidase domain-containing protein</fullName>
    </recommendedName>
</protein>